<gene>
    <name evidence="1" type="ORF">NX782_20885</name>
</gene>
<dbReference type="EMBL" id="JANUGX010000029">
    <property type="protein sequence ID" value="MCS0591652.1"/>
    <property type="molecule type" value="Genomic_DNA"/>
</dbReference>
<name>A0ABT2ABX5_9BURK</name>
<protein>
    <submittedName>
        <fullName evidence="1">Uncharacterized protein</fullName>
    </submittedName>
</protein>
<evidence type="ECO:0000313" key="2">
    <source>
        <dbReference type="Proteomes" id="UP001205560"/>
    </source>
</evidence>
<proteinExistence type="predicted"/>
<evidence type="ECO:0000313" key="1">
    <source>
        <dbReference type="EMBL" id="MCS0591652.1"/>
    </source>
</evidence>
<comment type="caution">
    <text evidence="1">The sequence shown here is derived from an EMBL/GenBank/DDBJ whole genome shotgun (WGS) entry which is preliminary data.</text>
</comment>
<accession>A0ABT2ABX5</accession>
<sequence length="147" mass="15664">MEITLQTRKPVEALTREDLDAFSIWEFADDEAGDEGQDETWIRPLERATIPRAADALSVAADFMTADGTPFVGIVALSTGDGIAFAGASLLADGAYIYAAHGEKTPLRYKTSTASELGKPPAGIYPLRFTLRALLDGEAAPRSGIFA</sequence>
<dbReference type="RefSeq" id="WP_258847421.1">
    <property type="nucleotide sequence ID" value="NZ_JANUGX010000029.1"/>
</dbReference>
<keyword evidence="2" id="KW-1185">Reference proteome</keyword>
<reference evidence="1 2" key="1">
    <citation type="submission" date="2022-08" db="EMBL/GenBank/DDBJ databases">
        <title>Reclassification of Massilia species as members of the genera Telluria, Duganella, Pseudoduganella, Mokoshia gen. nov. and Zemynaea gen. nov. using orthogonal and non-orthogonal genome-based approaches.</title>
        <authorList>
            <person name="Bowman J.P."/>
        </authorList>
    </citation>
    <scope>NUCLEOTIDE SEQUENCE [LARGE SCALE GENOMIC DNA]</scope>
    <source>
        <strain evidence="1 2">LMG 28164</strain>
    </source>
</reference>
<dbReference type="Proteomes" id="UP001205560">
    <property type="component" value="Unassembled WGS sequence"/>
</dbReference>
<organism evidence="1 2">
    <name type="scientific">Massilia norwichensis</name>
    <dbReference type="NCBI Taxonomy" id="1442366"/>
    <lineage>
        <taxon>Bacteria</taxon>
        <taxon>Pseudomonadati</taxon>
        <taxon>Pseudomonadota</taxon>
        <taxon>Betaproteobacteria</taxon>
        <taxon>Burkholderiales</taxon>
        <taxon>Oxalobacteraceae</taxon>
        <taxon>Telluria group</taxon>
        <taxon>Massilia</taxon>
    </lineage>
</organism>